<dbReference type="EMBL" id="JAGSPA010000003">
    <property type="protein sequence ID" value="MBV7257001.1"/>
    <property type="molecule type" value="Genomic_DNA"/>
</dbReference>
<evidence type="ECO:0000256" key="1">
    <source>
        <dbReference type="SAM" id="Coils"/>
    </source>
</evidence>
<reference evidence="3 4" key="1">
    <citation type="submission" date="2021-04" db="EMBL/GenBank/DDBJ databases">
        <authorList>
            <person name="Pira H."/>
            <person name="Risdian C."/>
            <person name="Wink J."/>
        </authorList>
    </citation>
    <scope>NUCLEOTIDE SEQUENCE [LARGE SCALE GENOMIC DNA]</scope>
    <source>
        <strain evidence="3 4">WHA3</strain>
    </source>
</reference>
<proteinExistence type="predicted"/>
<name>A0ABS6SF83_9SPHN</name>
<comment type="caution">
    <text evidence="3">The sequence shown here is derived from an EMBL/GenBank/DDBJ whole genome shotgun (WGS) entry which is preliminary data.</text>
</comment>
<feature type="coiled-coil region" evidence="1">
    <location>
        <begin position="83"/>
        <end position="110"/>
    </location>
</feature>
<gene>
    <name evidence="3" type="ORF">KCG44_09420</name>
</gene>
<protein>
    <recommendedName>
        <fullName evidence="2">Flagellar assembly protein FliH/Type III secretion system HrpE domain-containing protein</fullName>
    </recommendedName>
</protein>
<dbReference type="RefSeq" id="WP_218445841.1">
    <property type="nucleotide sequence ID" value="NZ_JAGSPA010000003.1"/>
</dbReference>
<keyword evidence="1" id="KW-0175">Coiled coil</keyword>
<dbReference type="InterPro" id="IPR018035">
    <property type="entry name" value="Flagellar_FliH/T3SS_HrpE"/>
</dbReference>
<evidence type="ECO:0000259" key="2">
    <source>
        <dbReference type="Pfam" id="PF02108"/>
    </source>
</evidence>
<dbReference type="Proteomes" id="UP000722336">
    <property type="component" value="Unassembled WGS sequence"/>
</dbReference>
<feature type="domain" description="Flagellar assembly protein FliH/Type III secretion system HrpE" evidence="2">
    <location>
        <begin position="94"/>
        <end position="199"/>
    </location>
</feature>
<accession>A0ABS6SF83</accession>
<sequence length="217" mass="22722">MISSNIALAFQPDEFVQAERTFTPDPFAEATLDPDALSEAIARSSPVGASITKSLAAQQQDDHQAELATVREEGFAAGRKAAENELGAELAAAKQLLASLQNQLETQISAASEPLAAAAEALVIELATAVIGEELSQNPAAIRARVDQAFADNNDLRGDGATVHVHEDDVALLCDLRVVSVVADPALTRGDFRITCGAYAAEDIITARIDTVLTADA</sequence>
<dbReference type="Pfam" id="PF02108">
    <property type="entry name" value="FliH"/>
    <property type="match status" value="1"/>
</dbReference>
<evidence type="ECO:0000313" key="4">
    <source>
        <dbReference type="Proteomes" id="UP000722336"/>
    </source>
</evidence>
<keyword evidence="4" id="KW-1185">Reference proteome</keyword>
<organism evidence="3 4">
    <name type="scientific">Pacificimonas pallii</name>
    <dbReference type="NCBI Taxonomy" id="2827236"/>
    <lineage>
        <taxon>Bacteria</taxon>
        <taxon>Pseudomonadati</taxon>
        <taxon>Pseudomonadota</taxon>
        <taxon>Alphaproteobacteria</taxon>
        <taxon>Sphingomonadales</taxon>
        <taxon>Sphingosinicellaceae</taxon>
        <taxon>Pacificimonas</taxon>
    </lineage>
</organism>
<evidence type="ECO:0000313" key="3">
    <source>
        <dbReference type="EMBL" id="MBV7257001.1"/>
    </source>
</evidence>